<dbReference type="InterPro" id="IPR017926">
    <property type="entry name" value="GATASE"/>
</dbReference>
<gene>
    <name evidence="2" type="ORF">PTTG_03772</name>
</gene>
<keyword evidence="4" id="KW-1185">Reference proteome</keyword>
<reference evidence="2" key="2">
    <citation type="submission" date="2016-05" db="EMBL/GenBank/DDBJ databases">
        <title>Comparative analysis highlights variable genome content of wheat rusts and divergence of the mating loci.</title>
        <authorList>
            <person name="Cuomo C.A."/>
            <person name="Bakkeren G."/>
            <person name="Szabo L."/>
            <person name="Khalil H."/>
            <person name="Joly D."/>
            <person name="Goldberg J."/>
            <person name="Young S."/>
            <person name="Zeng Q."/>
            <person name="Fellers J."/>
        </authorList>
    </citation>
    <scope>NUCLEOTIDE SEQUENCE [LARGE SCALE GENOMIC DNA]</scope>
    <source>
        <strain evidence="2">1-1 BBBD Race 1</strain>
    </source>
</reference>
<dbReference type="Proteomes" id="UP000005240">
    <property type="component" value="Unassembled WGS sequence"/>
</dbReference>
<dbReference type="GO" id="GO:0005634">
    <property type="term" value="C:nucleus"/>
    <property type="evidence" value="ECO:0007669"/>
    <property type="project" value="TreeGrafter"/>
</dbReference>
<dbReference type="InterPro" id="IPR044992">
    <property type="entry name" value="ChyE-like"/>
</dbReference>
<dbReference type="PANTHER" id="PTHR42695">
    <property type="entry name" value="GLUTAMINE AMIDOTRANSFERASE YLR126C-RELATED"/>
    <property type="match status" value="1"/>
</dbReference>
<dbReference type="Gene3D" id="3.40.50.880">
    <property type="match status" value="1"/>
</dbReference>
<dbReference type="AlphaFoldDB" id="A0A180GRG6"/>
<evidence type="ECO:0000313" key="3">
    <source>
        <dbReference type="EnsemblFungi" id="PTTG_03772-t43_1-p1"/>
    </source>
</evidence>
<evidence type="ECO:0000259" key="1">
    <source>
        <dbReference type="Pfam" id="PF00117"/>
    </source>
</evidence>
<organism evidence="2">
    <name type="scientific">Puccinia triticina (isolate 1-1 / race 1 (BBBD))</name>
    <name type="common">Brown leaf rust fungus</name>
    <dbReference type="NCBI Taxonomy" id="630390"/>
    <lineage>
        <taxon>Eukaryota</taxon>
        <taxon>Fungi</taxon>
        <taxon>Dikarya</taxon>
        <taxon>Basidiomycota</taxon>
        <taxon>Pucciniomycotina</taxon>
        <taxon>Pucciniomycetes</taxon>
        <taxon>Pucciniales</taxon>
        <taxon>Pucciniaceae</taxon>
        <taxon>Puccinia</taxon>
    </lineage>
</organism>
<feature type="domain" description="Glutamine amidotransferase" evidence="1">
    <location>
        <begin position="109"/>
        <end position="284"/>
    </location>
</feature>
<accession>A0A180GRG6</accession>
<dbReference type="PANTHER" id="PTHR42695:SF5">
    <property type="entry name" value="GLUTAMINE AMIDOTRANSFERASE YLR126C-RELATED"/>
    <property type="match status" value="1"/>
</dbReference>
<dbReference type="EMBL" id="ADAS02000038">
    <property type="protein sequence ID" value="OAV94553.1"/>
    <property type="molecule type" value="Genomic_DNA"/>
</dbReference>
<reference evidence="3" key="4">
    <citation type="submission" date="2025-05" db="UniProtKB">
        <authorList>
            <consortium name="EnsemblFungi"/>
        </authorList>
    </citation>
    <scope>IDENTIFICATION</scope>
    <source>
        <strain evidence="3">isolate 1-1 / race 1 (BBBD)</strain>
    </source>
</reference>
<sequence>MRCSLITPHEIIDNGAKIEPAIPIVILLRAGVLVPEAAAKLGSYHEVFASFFQNGLNYKKLADKDGQDLVLEPHEHLVLNPASSQLPPKLQLVSFNVIELPGLEPVEYPSHELLNESVGLLISGSASNAYDNLKWIDDLVDFSGKLVAEYGHLKLFGICFGHQIFARALGSHVVRNPLGWEFGIFEVALSLLGQSLFDYTHAHHPQPDLPSPSLLRLHQVHRDIVASLPEGTHNLGTTPNCAVHGFVKLGPTFDPTQLDSPGKEPAKLEEHVRLLTLQGHPEFTLEILIDSLNARTKNGSDWAIVDRNSFRYAKDSAARFPKPLDHHGFFISSKFLQIMHIL</sequence>
<reference evidence="3 4" key="3">
    <citation type="journal article" date="2017" name="G3 (Bethesda)">
        <title>Comparative analysis highlights variable genome content of wheat rusts and divergence of the mating loci.</title>
        <authorList>
            <person name="Cuomo C.A."/>
            <person name="Bakkeren G."/>
            <person name="Khalil H.B."/>
            <person name="Panwar V."/>
            <person name="Joly D."/>
            <person name="Linning R."/>
            <person name="Sakthikumar S."/>
            <person name="Song X."/>
            <person name="Adiconis X."/>
            <person name="Fan L."/>
            <person name="Goldberg J.M."/>
            <person name="Levin J.Z."/>
            <person name="Young S."/>
            <person name="Zeng Q."/>
            <person name="Anikster Y."/>
            <person name="Bruce M."/>
            <person name="Wang M."/>
            <person name="Yin C."/>
            <person name="McCallum B."/>
            <person name="Szabo L.J."/>
            <person name="Hulbert S."/>
            <person name="Chen X."/>
            <person name="Fellers J.P."/>
        </authorList>
    </citation>
    <scope>NUCLEOTIDE SEQUENCE</scope>
    <source>
        <strain evidence="4">Isolate 1-1 / race 1 (BBBD)</strain>
        <strain evidence="3">isolate 1-1 / race 1 (BBBD)</strain>
    </source>
</reference>
<evidence type="ECO:0000313" key="2">
    <source>
        <dbReference type="EMBL" id="OAV94553.1"/>
    </source>
</evidence>
<dbReference type="VEuPathDB" id="FungiDB:PTTG_03772"/>
<dbReference type="SUPFAM" id="SSF52317">
    <property type="entry name" value="Class I glutamine amidotransferase-like"/>
    <property type="match status" value="1"/>
</dbReference>
<dbReference type="OrthoDB" id="92161at2759"/>
<evidence type="ECO:0000313" key="4">
    <source>
        <dbReference type="Proteomes" id="UP000005240"/>
    </source>
</evidence>
<dbReference type="Pfam" id="PF00117">
    <property type="entry name" value="GATase"/>
    <property type="match status" value="1"/>
</dbReference>
<dbReference type="PROSITE" id="PS51273">
    <property type="entry name" value="GATASE_TYPE_1"/>
    <property type="match status" value="1"/>
</dbReference>
<reference evidence="2" key="1">
    <citation type="submission" date="2009-11" db="EMBL/GenBank/DDBJ databases">
        <authorList>
            <consortium name="The Broad Institute Genome Sequencing Platform"/>
            <person name="Ward D."/>
            <person name="Feldgarden M."/>
            <person name="Earl A."/>
            <person name="Young S.K."/>
            <person name="Zeng Q."/>
            <person name="Koehrsen M."/>
            <person name="Alvarado L."/>
            <person name="Berlin A."/>
            <person name="Bochicchio J."/>
            <person name="Borenstein D."/>
            <person name="Chapman S.B."/>
            <person name="Chen Z."/>
            <person name="Engels R."/>
            <person name="Freedman E."/>
            <person name="Gellesch M."/>
            <person name="Goldberg J."/>
            <person name="Griggs A."/>
            <person name="Gujja S."/>
            <person name="Heilman E."/>
            <person name="Heiman D."/>
            <person name="Hepburn T."/>
            <person name="Howarth C."/>
            <person name="Jen D."/>
            <person name="Larson L."/>
            <person name="Lewis B."/>
            <person name="Mehta T."/>
            <person name="Park D."/>
            <person name="Pearson M."/>
            <person name="Roberts A."/>
            <person name="Saif S."/>
            <person name="Shea T."/>
            <person name="Shenoy N."/>
            <person name="Sisk P."/>
            <person name="Stolte C."/>
            <person name="Sykes S."/>
            <person name="Thomson T."/>
            <person name="Walk T."/>
            <person name="White J."/>
            <person name="Yandava C."/>
            <person name="Izard J."/>
            <person name="Baranova O.V."/>
            <person name="Blanton J.M."/>
            <person name="Tanner A.C."/>
            <person name="Dewhirst F.E."/>
            <person name="Haas B."/>
            <person name="Nusbaum C."/>
            <person name="Birren B."/>
        </authorList>
    </citation>
    <scope>NUCLEOTIDE SEQUENCE [LARGE SCALE GENOMIC DNA]</scope>
    <source>
        <strain evidence="2">1-1 BBBD Race 1</strain>
    </source>
</reference>
<name>A0A180GRG6_PUCT1</name>
<proteinExistence type="predicted"/>
<dbReference type="EnsemblFungi" id="PTTG_03772-t43_1">
    <property type="protein sequence ID" value="PTTG_03772-t43_1-p1"/>
    <property type="gene ID" value="PTTG_03772"/>
</dbReference>
<dbReference type="InterPro" id="IPR029062">
    <property type="entry name" value="Class_I_gatase-like"/>
</dbReference>
<dbReference type="GO" id="GO:0005829">
    <property type="term" value="C:cytosol"/>
    <property type="evidence" value="ECO:0007669"/>
    <property type="project" value="TreeGrafter"/>
</dbReference>
<protein>
    <submittedName>
        <fullName evidence="3">Glutamine amidotransferase type-1 domain-containing protein</fullName>
    </submittedName>
</protein>